<feature type="compositionally biased region" description="Low complexity" evidence="1">
    <location>
        <begin position="575"/>
        <end position="586"/>
    </location>
</feature>
<feature type="compositionally biased region" description="Polar residues" evidence="1">
    <location>
        <begin position="654"/>
        <end position="672"/>
    </location>
</feature>
<dbReference type="Proteomes" id="UP000245771">
    <property type="component" value="Unassembled WGS sequence"/>
</dbReference>
<organism evidence="2 3">
    <name type="scientific">Meira miltonrushii</name>
    <dbReference type="NCBI Taxonomy" id="1280837"/>
    <lineage>
        <taxon>Eukaryota</taxon>
        <taxon>Fungi</taxon>
        <taxon>Dikarya</taxon>
        <taxon>Basidiomycota</taxon>
        <taxon>Ustilaginomycotina</taxon>
        <taxon>Exobasidiomycetes</taxon>
        <taxon>Exobasidiales</taxon>
        <taxon>Brachybasidiaceae</taxon>
        <taxon>Meira</taxon>
    </lineage>
</organism>
<dbReference type="AlphaFoldDB" id="A0A316VJP6"/>
<dbReference type="RefSeq" id="XP_025358131.1">
    <property type="nucleotide sequence ID" value="XM_025498330.1"/>
</dbReference>
<evidence type="ECO:0000256" key="1">
    <source>
        <dbReference type="SAM" id="MobiDB-lite"/>
    </source>
</evidence>
<protein>
    <submittedName>
        <fullName evidence="2">Uncharacterized protein</fullName>
    </submittedName>
</protein>
<keyword evidence="3" id="KW-1185">Reference proteome</keyword>
<dbReference type="OrthoDB" id="5308060at2759"/>
<gene>
    <name evidence="2" type="ORF">FA14DRAFT_159691</name>
</gene>
<feature type="compositionally biased region" description="Polar residues" evidence="1">
    <location>
        <begin position="525"/>
        <end position="534"/>
    </location>
</feature>
<dbReference type="EMBL" id="KZ819602">
    <property type="protein sequence ID" value="PWN37829.1"/>
    <property type="molecule type" value="Genomic_DNA"/>
</dbReference>
<feature type="compositionally biased region" description="Low complexity" evidence="1">
    <location>
        <begin position="673"/>
        <end position="683"/>
    </location>
</feature>
<feature type="compositionally biased region" description="Polar residues" evidence="1">
    <location>
        <begin position="728"/>
        <end position="737"/>
    </location>
</feature>
<feature type="compositionally biased region" description="Basic residues" evidence="1">
    <location>
        <begin position="376"/>
        <end position="388"/>
    </location>
</feature>
<evidence type="ECO:0000313" key="2">
    <source>
        <dbReference type="EMBL" id="PWN37829.1"/>
    </source>
</evidence>
<proteinExistence type="predicted"/>
<feature type="region of interest" description="Disordered" evidence="1">
    <location>
        <begin position="372"/>
        <end position="393"/>
    </location>
</feature>
<reference evidence="2 3" key="1">
    <citation type="journal article" date="2018" name="Mol. Biol. Evol.">
        <title>Broad Genomic Sampling Reveals a Smut Pathogenic Ancestry of the Fungal Clade Ustilaginomycotina.</title>
        <authorList>
            <person name="Kijpornyongpan T."/>
            <person name="Mondo S.J."/>
            <person name="Barry K."/>
            <person name="Sandor L."/>
            <person name="Lee J."/>
            <person name="Lipzen A."/>
            <person name="Pangilinan J."/>
            <person name="LaButti K."/>
            <person name="Hainaut M."/>
            <person name="Henrissat B."/>
            <person name="Grigoriev I.V."/>
            <person name="Spatafora J.W."/>
            <person name="Aime M.C."/>
        </authorList>
    </citation>
    <scope>NUCLEOTIDE SEQUENCE [LARGE SCALE GENOMIC DNA]</scope>
    <source>
        <strain evidence="2 3">MCA 3882</strain>
    </source>
</reference>
<evidence type="ECO:0000313" key="3">
    <source>
        <dbReference type="Proteomes" id="UP000245771"/>
    </source>
</evidence>
<feature type="compositionally biased region" description="Polar residues" evidence="1">
    <location>
        <begin position="499"/>
        <end position="518"/>
    </location>
</feature>
<feature type="compositionally biased region" description="Polar residues" evidence="1">
    <location>
        <begin position="480"/>
        <end position="489"/>
    </location>
</feature>
<feature type="region of interest" description="Disordered" evidence="1">
    <location>
        <begin position="479"/>
        <end position="737"/>
    </location>
</feature>
<dbReference type="STRING" id="1280837.A0A316VJP6"/>
<dbReference type="GeneID" id="37020111"/>
<name>A0A316VJP6_9BASI</name>
<feature type="compositionally biased region" description="Low complexity" evidence="1">
    <location>
        <begin position="627"/>
        <end position="646"/>
    </location>
</feature>
<dbReference type="InParanoid" id="A0A316VJP6"/>
<feature type="compositionally biased region" description="Polar residues" evidence="1">
    <location>
        <begin position="694"/>
        <end position="704"/>
    </location>
</feature>
<accession>A0A316VJP6</accession>
<sequence length="737" mass="79267">MPSLADLEQWIEEQIPQDLHDLPGKVQSHIQAYSTHLYHQIVDLTPSLAEIESSLPSNPFSAPAQAPPPPPSLIDKQVTFIDSIARNIDAYTGNRRRTSVITGIAFAGITYSVYKRSQSIIERRRIAFENDPNIPPRTRNGNRCDAVVILGVESQFGQSLAHTFASRGFIVLASVPSEHEKQSFDSLVPPSMRGYIKTIVLPDIETQSGHITNFARTVSTAQQLRWPLTAAGDPYAKPGTEINITAVINASSYNSLTTSESQSQFEVHTFSNEVQKRVVTPLAVMKALLSTINQRSSSATKVTLLSLIRSRGESDIITQSVKAGMRALEADHEKVPASYLVLEAREPSIRNLFLSLWPTFLGGNAIAIREEDSRTKQHSSRIARRSRKNSSDSTGLWMMGDAAISLLRQTYSNKSSSGYSAYFVRLGAVTDAQPSRNITSDWGSALESTTILRILQNVWTPITSFISALSRISRRGVCYSGTSNPSNSRPAFGPGPGPASNTHSRSCIRPSNENSNSSKAKRTRPVSTMSNGSSDHARTSESETGSGSSGTGVQRDSPATGSAPVSAPPSTHDMSSSGLLSSVPSSAFGDNSEEERYADSDYQEGTESPIVGANHAGFDASHLRAPSSDSWQNASQSSVLEQSASSDADDSGTALGTRNTSTDESQTLDQHVSSSSARTPSASEHIDMRIPSASEYQGSNQSPMQHGESGNYVPGTNSPLGQSWVALGQSSTEDQGH</sequence>